<dbReference type="PANTHER" id="PTHR13604">
    <property type="entry name" value="DC12-RELATED"/>
    <property type="match status" value="1"/>
</dbReference>
<gene>
    <name evidence="9" type="ORF">NATSA_12875</name>
</gene>
<keyword evidence="3" id="KW-0227">DNA damage</keyword>
<evidence type="ECO:0000256" key="3">
    <source>
        <dbReference type="ARBA" id="ARBA00022763"/>
    </source>
</evidence>
<proteinExistence type="inferred from homology"/>
<evidence type="ECO:0000256" key="6">
    <source>
        <dbReference type="ARBA" id="ARBA00023125"/>
    </source>
</evidence>
<accession>A0A8J7UWF2</accession>
<keyword evidence="7" id="KW-0456">Lyase</keyword>
<organism evidence="9 10">
    <name type="scientific">Natronogracilivirga saccharolytica</name>
    <dbReference type="NCBI Taxonomy" id="2812953"/>
    <lineage>
        <taxon>Bacteria</taxon>
        <taxon>Pseudomonadati</taxon>
        <taxon>Balneolota</taxon>
        <taxon>Balneolia</taxon>
        <taxon>Balneolales</taxon>
        <taxon>Cyclonatronaceae</taxon>
        <taxon>Natronogracilivirga</taxon>
    </lineage>
</organism>
<evidence type="ECO:0000313" key="9">
    <source>
        <dbReference type="EMBL" id="MBP3193562.1"/>
    </source>
</evidence>
<dbReference type="AlphaFoldDB" id="A0A8J7UWF2"/>
<dbReference type="GO" id="GO:0006508">
    <property type="term" value="P:proteolysis"/>
    <property type="evidence" value="ECO:0007669"/>
    <property type="project" value="UniProtKB-KW"/>
</dbReference>
<sequence>MCGRYTLYSDKKTVEQQFGVTVEDDGLLEPDYNVAPGSVRPVVLTHRTSDRVMGALKWGLVPPFVKNTSEWKPLINARSETVDEKPSFKKAFQRKRCVVPANGFYEWKDFGGGKKIPFYIRLLDQELFGMAGIYETHTDSEGNEQHTFAILTTQANALMQPLHDRMPVILREDDYSIWLDPVKPQPEMLKSLLQPYPMEEMSTYKVSTDVNNASNNGAELINPRMR</sequence>
<evidence type="ECO:0000256" key="1">
    <source>
        <dbReference type="ARBA" id="ARBA00008136"/>
    </source>
</evidence>
<dbReference type="EC" id="3.4.-.-" evidence="8"/>
<evidence type="ECO:0000256" key="4">
    <source>
        <dbReference type="ARBA" id="ARBA00022801"/>
    </source>
</evidence>
<keyword evidence="2 8" id="KW-0645">Protease</keyword>
<dbReference type="Pfam" id="PF02586">
    <property type="entry name" value="SRAP"/>
    <property type="match status" value="1"/>
</dbReference>
<dbReference type="GO" id="GO:0003697">
    <property type="term" value="F:single-stranded DNA binding"/>
    <property type="evidence" value="ECO:0007669"/>
    <property type="project" value="InterPro"/>
</dbReference>
<dbReference type="SUPFAM" id="SSF143081">
    <property type="entry name" value="BB1717-like"/>
    <property type="match status" value="1"/>
</dbReference>
<evidence type="ECO:0000313" key="10">
    <source>
        <dbReference type="Proteomes" id="UP000673975"/>
    </source>
</evidence>
<comment type="similarity">
    <text evidence="1 8">Belongs to the SOS response-associated peptidase family.</text>
</comment>
<dbReference type="RefSeq" id="WP_210513017.1">
    <property type="nucleotide sequence ID" value="NZ_JAFIDN010000011.1"/>
</dbReference>
<keyword evidence="5" id="KW-0190">Covalent protein-DNA linkage</keyword>
<dbReference type="GO" id="GO:0106300">
    <property type="term" value="P:protein-DNA covalent cross-linking repair"/>
    <property type="evidence" value="ECO:0007669"/>
    <property type="project" value="InterPro"/>
</dbReference>
<dbReference type="InterPro" id="IPR003738">
    <property type="entry name" value="SRAP"/>
</dbReference>
<name>A0A8J7UWF2_9BACT</name>
<comment type="caution">
    <text evidence="9">The sequence shown here is derived from an EMBL/GenBank/DDBJ whole genome shotgun (WGS) entry which is preliminary data.</text>
</comment>
<keyword evidence="6" id="KW-0238">DNA-binding</keyword>
<evidence type="ECO:0000256" key="7">
    <source>
        <dbReference type="ARBA" id="ARBA00023239"/>
    </source>
</evidence>
<protein>
    <recommendedName>
        <fullName evidence="8">Abasic site processing protein</fullName>
        <ecNumber evidence="8">3.4.-.-</ecNumber>
    </recommendedName>
</protein>
<dbReference type="Proteomes" id="UP000673975">
    <property type="component" value="Unassembled WGS sequence"/>
</dbReference>
<dbReference type="EMBL" id="JAFIDN010000011">
    <property type="protein sequence ID" value="MBP3193562.1"/>
    <property type="molecule type" value="Genomic_DNA"/>
</dbReference>
<dbReference type="GO" id="GO:0008233">
    <property type="term" value="F:peptidase activity"/>
    <property type="evidence" value="ECO:0007669"/>
    <property type="project" value="UniProtKB-KW"/>
</dbReference>
<evidence type="ECO:0000256" key="8">
    <source>
        <dbReference type="RuleBase" id="RU364100"/>
    </source>
</evidence>
<dbReference type="Gene3D" id="3.90.1680.10">
    <property type="entry name" value="SOS response associated peptidase-like"/>
    <property type="match status" value="1"/>
</dbReference>
<evidence type="ECO:0000256" key="2">
    <source>
        <dbReference type="ARBA" id="ARBA00022670"/>
    </source>
</evidence>
<evidence type="ECO:0000256" key="5">
    <source>
        <dbReference type="ARBA" id="ARBA00023124"/>
    </source>
</evidence>
<keyword evidence="4 8" id="KW-0378">Hydrolase</keyword>
<dbReference type="InterPro" id="IPR036590">
    <property type="entry name" value="SRAP-like"/>
</dbReference>
<keyword evidence="10" id="KW-1185">Reference proteome</keyword>
<dbReference type="GO" id="GO:0016829">
    <property type="term" value="F:lyase activity"/>
    <property type="evidence" value="ECO:0007669"/>
    <property type="project" value="UniProtKB-KW"/>
</dbReference>
<dbReference type="PANTHER" id="PTHR13604:SF0">
    <property type="entry name" value="ABASIC SITE PROCESSING PROTEIN HMCES"/>
    <property type="match status" value="1"/>
</dbReference>
<reference evidence="9" key="1">
    <citation type="submission" date="2021-02" db="EMBL/GenBank/DDBJ databases">
        <title>Natronogracilivirga saccharolytica gen. nov. sp. nov. a new anaerobic, haloalkiliphilic carbohydrate-fermenting bacterium from soda lake and proposing of Cyclonatronumiaceae fam. nov. in the phylum Balneolaeota.</title>
        <authorList>
            <person name="Zhilina T.N."/>
            <person name="Sorokin D.Y."/>
            <person name="Zavarzina D.G."/>
            <person name="Toshchakov S.V."/>
            <person name="Kublanov I.V."/>
        </authorList>
    </citation>
    <scope>NUCLEOTIDE SEQUENCE</scope>
    <source>
        <strain evidence="9">Z-1702</strain>
    </source>
</reference>